<keyword evidence="1" id="KW-0436">Ligase</keyword>
<comment type="caution">
    <text evidence="1">The sequence shown here is derived from an EMBL/GenBank/DDBJ whole genome shotgun (WGS) entry which is preliminary data.</text>
</comment>
<name>A0AC61QIB8_9BACT</name>
<protein>
    <submittedName>
        <fullName evidence="1">UDP-N-acetylmuramoyl-L-alanine--D-glutamate ligase</fullName>
        <ecNumber evidence="1">6.3.2.9</ecNumber>
    </submittedName>
</protein>
<dbReference type="Proteomes" id="UP000294588">
    <property type="component" value="Unassembled WGS sequence"/>
</dbReference>
<dbReference type="EMBL" id="SMOG01000019">
    <property type="protein sequence ID" value="TDF72712.1"/>
    <property type="molecule type" value="Genomic_DNA"/>
</dbReference>
<reference evidence="1" key="1">
    <citation type="submission" date="2019-03" db="EMBL/GenBank/DDBJ databases">
        <title>Candidatus Syntrophosphaera thermopropionivorans: a novel player in syntrophic propionate oxidation during anaerobic digestion.</title>
        <authorList>
            <person name="Dyksma S."/>
        </authorList>
    </citation>
    <scope>NUCLEOTIDE SEQUENCE</scope>
    <source>
        <strain evidence="1">W5</strain>
    </source>
</reference>
<dbReference type="EC" id="6.3.2.9" evidence="1"/>
<sequence length="451" mass="50540">MFNPKTSYAILGLARSGIAVAYKIKELGGTAYLSDIKTEEQIEYAEKLKQDFECEFGGHTNKLFQFEQWIVSPGIPLNLPIIQKAKQLGIPLICDIEFGYQIKSPDSKIIAVTGSNGKSTTVSLIQHILQHMGYNSILAGNIGNALTSYPIEKPGIDFIVLELSSFQLDLIDTFKPDVAVLLNITPDHLDRYDSFQTYIDSKFHIFMNQNQEDFAVICLDSEPIAERQYRIKAQLLRYSLEKTPPDCEAWLNQDAIQIGVKHKLSVRDLKIRGPHNYANTMAALLAVNALTHNLDAAMEAAKTFPPLPHRLELVAKVNDIAFYNDSKATNTDAVKSALNAFDQPVRVIMGGSDKGEDFSVLTPLLKKVAKKVYLTGATAVKMYEIWKDDLPLEIIDDFSQCIHKAFYDSVPGDIILLSPACASFDKFKNYEERGEVFKQIVNSIAREYEKE</sequence>
<gene>
    <name evidence="1" type="primary">murD</name>
    <name evidence="1" type="ORF">E0946_05700</name>
</gene>
<evidence type="ECO:0000313" key="2">
    <source>
        <dbReference type="Proteomes" id="UP000294588"/>
    </source>
</evidence>
<proteinExistence type="predicted"/>
<keyword evidence="2" id="KW-1185">Reference proteome</keyword>
<organism evidence="1 2">
    <name type="scientific">Candidatus Syntrophosphaera thermopropionivorans</name>
    <dbReference type="NCBI Taxonomy" id="2593015"/>
    <lineage>
        <taxon>Bacteria</taxon>
        <taxon>Pseudomonadati</taxon>
        <taxon>Candidatus Cloacimonadota</taxon>
        <taxon>Candidatus Cloacimonadia</taxon>
        <taxon>Candidatus Cloacimonadales</taxon>
        <taxon>Candidatus Cloacimonadaceae</taxon>
        <taxon>Candidatus Syntrophosphaera</taxon>
    </lineage>
</organism>
<accession>A0AC61QIB8</accession>
<evidence type="ECO:0000313" key="1">
    <source>
        <dbReference type="EMBL" id="TDF72712.1"/>
    </source>
</evidence>